<organism evidence="2 3">
    <name type="scientific">Littorina saxatilis</name>
    <dbReference type="NCBI Taxonomy" id="31220"/>
    <lineage>
        <taxon>Eukaryota</taxon>
        <taxon>Metazoa</taxon>
        <taxon>Spiralia</taxon>
        <taxon>Lophotrochozoa</taxon>
        <taxon>Mollusca</taxon>
        <taxon>Gastropoda</taxon>
        <taxon>Caenogastropoda</taxon>
        <taxon>Littorinimorpha</taxon>
        <taxon>Littorinoidea</taxon>
        <taxon>Littorinidae</taxon>
        <taxon>Littorina</taxon>
    </lineage>
</organism>
<dbReference type="EMBL" id="JBAMIC010000010">
    <property type="protein sequence ID" value="KAK7102247.1"/>
    <property type="molecule type" value="Genomic_DNA"/>
</dbReference>
<name>A0AAN9BB30_9CAEN</name>
<accession>A0AAN9BB30</accession>
<feature type="compositionally biased region" description="Polar residues" evidence="1">
    <location>
        <begin position="83"/>
        <end position="92"/>
    </location>
</feature>
<comment type="caution">
    <text evidence="2">The sequence shown here is derived from an EMBL/GenBank/DDBJ whole genome shotgun (WGS) entry which is preliminary data.</text>
</comment>
<evidence type="ECO:0000313" key="2">
    <source>
        <dbReference type="EMBL" id="KAK7102247.1"/>
    </source>
</evidence>
<dbReference type="Proteomes" id="UP001374579">
    <property type="component" value="Unassembled WGS sequence"/>
</dbReference>
<keyword evidence="3" id="KW-1185">Reference proteome</keyword>
<evidence type="ECO:0000313" key="3">
    <source>
        <dbReference type="Proteomes" id="UP001374579"/>
    </source>
</evidence>
<evidence type="ECO:0000256" key="1">
    <source>
        <dbReference type="SAM" id="MobiDB-lite"/>
    </source>
</evidence>
<reference evidence="2 3" key="1">
    <citation type="submission" date="2024-02" db="EMBL/GenBank/DDBJ databases">
        <title>Chromosome-scale genome assembly of the rough periwinkle Littorina saxatilis.</title>
        <authorList>
            <person name="De Jode A."/>
            <person name="Faria R."/>
            <person name="Formenti G."/>
            <person name="Sims Y."/>
            <person name="Smith T.P."/>
            <person name="Tracey A."/>
            <person name="Wood J.M.D."/>
            <person name="Zagrodzka Z.B."/>
            <person name="Johannesson K."/>
            <person name="Butlin R.K."/>
            <person name="Leder E.H."/>
        </authorList>
    </citation>
    <scope>NUCLEOTIDE SEQUENCE [LARGE SCALE GENOMIC DNA]</scope>
    <source>
        <strain evidence="2">Snail1</strain>
        <tissue evidence="2">Muscle</tissue>
    </source>
</reference>
<gene>
    <name evidence="2" type="ORF">V1264_020492</name>
</gene>
<protein>
    <submittedName>
        <fullName evidence="2">Uncharacterized protein</fullName>
    </submittedName>
</protein>
<sequence>MTGMRTRVVNPAQLRRRRLFPLTRKMLYPVGRCSGDNSFYPRKHDMREMNNDDFSPRKSDVEVFCNQQYSWWSRKKQRRHTRGTNVDKTNTRMGGHRSSPSRSEKPSRAAQKLTFQCQSGYKWS</sequence>
<feature type="region of interest" description="Disordered" evidence="1">
    <location>
        <begin position="75"/>
        <end position="112"/>
    </location>
</feature>
<proteinExistence type="predicted"/>
<dbReference type="AlphaFoldDB" id="A0AAN9BB30"/>